<name>A0A1J8PHR5_9AGAM</name>
<comment type="caution">
    <text evidence="2">The sequence shown here is derived from an EMBL/GenBank/DDBJ whole genome shotgun (WGS) entry which is preliminary data.</text>
</comment>
<dbReference type="AlphaFoldDB" id="A0A1J8PHR5"/>
<evidence type="ECO:0000313" key="3">
    <source>
        <dbReference type="Proteomes" id="UP000183567"/>
    </source>
</evidence>
<organism evidence="2 3">
    <name type="scientific">Rhizopogon vesiculosus</name>
    <dbReference type="NCBI Taxonomy" id="180088"/>
    <lineage>
        <taxon>Eukaryota</taxon>
        <taxon>Fungi</taxon>
        <taxon>Dikarya</taxon>
        <taxon>Basidiomycota</taxon>
        <taxon>Agaricomycotina</taxon>
        <taxon>Agaricomycetes</taxon>
        <taxon>Agaricomycetidae</taxon>
        <taxon>Boletales</taxon>
        <taxon>Suillineae</taxon>
        <taxon>Rhizopogonaceae</taxon>
        <taxon>Rhizopogon</taxon>
    </lineage>
</organism>
<sequence length="81" mass="8775">MLVAISALLAITVTAQDSALTDSLLAKTSIAAIRPLLHASGWRRSEAQALECRTKKIQEQVVEVDEFARASLERTVDPEGL</sequence>
<feature type="signal peptide" evidence="1">
    <location>
        <begin position="1"/>
        <end position="15"/>
    </location>
</feature>
<feature type="chain" id="PRO_5012227670" evidence="1">
    <location>
        <begin position="16"/>
        <end position="81"/>
    </location>
</feature>
<dbReference type="EMBL" id="LVVM01006418">
    <property type="protein sequence ID" value="OJA08143.1"/>
    <property type="molecule type" value="Genomic_DNA"/>
</dbReference>
<protein>
    <submittedName>
        <fullName evidence="2">Uncharacterized protein</fullName>
    </submittedName>
</protein>
<proteinExistence type="predicted"/>
<keyword evidence="1" id="KW-0732">Signal</keyword>
<dbReference type="Proteomes" id="UP000183567">
    <property type="component" value="Unassembled WGS sequence"/>
</dbReference>
<accession>A0A1J8PHR5</accession>
<keyword evidence="3" id="KW-1185">Reference proteome</keyword>
<evidence type="ECO:0000313" key="2">
    <source>
        <dbReference type="EMBL" id="OJA08143.1"/>
    </source>
</evidence>
<gene>
    <name evidence="2" type="ORF">AZE42_04159</name>
</gene>
<evidence type="ECO:0000256" key="1">
    <source>
        <dbReference type="SAM" id="SignalP"/>
    </source>
</evidence>
<reference evidence="2 3" key="1">
    <citation type="submission" date="2016-03" db="EMBL/GenBank/DDBJ databases">
        <title>Comparative genomics of the ectomycorrhizal sister species Rhizopogon vinicolor and Rhizopogon vesiculosus (Basidiomycota: Boletales) reveals a divergence of the mating type B locus.</title>
        <authorList>
            <person name="Mujic A.B."/>
            <person name="Kuo A."/>
            <person name="Tritt A."/>
            <person name="Lipzen A."/>
            <person name="Chen C."/>
            <person name="Johnson J."/>
            <person name="Sharma A."/>
            <person name="Barry K."/>
            <person name="Grigoriev I.V."/>
            <person name="Spatafora J.W."/>
        </authorList>
    </citation>
    <scope>NUCLEOTIDE SEQUENCE [LARGE SCALE GENOMIC DNA]</scope>
    <source>
        <strain evidence="2 3">AM-OR11-056</strain>
    </source>
</reference>